<dbReference type="EMBL" id="KQ982215">
    <property type="protein sequence ID" value="KYQ58877.1"/>
    <property type="molecule type" value="Genomic_DNA"/>
</dbReference>
<sequence length="279" mass="33531">MTKTLQIALAPLSIIGAFCSLGIFEYPLGRPRPYFSCLYTLITWSCFTYSFYYPFYTEQWDYKVADFMEIIIFTTSITSIFVSHFHFEELRMCLHELSVVNDTLEALSVPKEYQRLRNWTIRIIIGWIFYIFYILLLVTFKWKIIHNKPMYFVDIYRIFLVYYPVFINILSALIWGIILGLVYRVSKNDCQISCTLIERTKLIRKFIYHFAIFALVNKILKLKIIEWFLIRHYQLYRKTSDKNCLFSSHRVLTRGDSIVTLIDLNETWRNCRVYSPEQK</sequence>
<keyword evidence="1" id="KW-0472">Membrane</keyword>
<evidence type="ECO:0008006" key="4">
    <source>
        <dbReference type="Google" id="ProtNLM"/>
    </source>
</evidence>
<feature type="transmembrane region" description="Helical" evidence="1">
    <location>
        <begin position="67"/>
        <end position="87"/>
    </location>
</feature>
<feature type="transmembrane region" description="Helical" evidence="1">
    <location>
        <begin position="206"/>
        <end position="230"/>
    </location>
</feature>
<feature type="transmembrane region" description="Helical" evidence="1">
    <location>
        <begin position="6"/>
        <end position="24"/>
    </location>
</feature>
<keyword evidence="3" id="KW-1185">Reference proteome</keyword>
<reference evidence="2 3" key="1">
    <citation type="submission" date="2015-09" db="EMBL/GenBank/DDBJ databases">
        <title>Trachymyrmex zeteki WGS genome.</title>
        <authorList>
            <person name="Nygaard S."/>
            <person name="Hu H."/>
            <person name="Boomsma J."/>
            <person name="Zhang G."/>
        </authorList>
    </citation>
    <scope>NUCLEOTIDE SEQUENCE [LARGE SCALE GENOMIC DNA]</scope>
    <source>
        <strain evidence="2">Tzet28-1</strain>
        <tissue evidence="2">Whole body</tissue>
    </source>
</reference>
<feature type="transmembrane region" description="Helical" evidence="1">
    <location>
        <begin position="36"/>
        <end position="55"/>
    </location>
</feature>
<feature type="transmembrane region" description="Helical" evidence="1">
    <location>
        <begin position="160"/>
        <end position="185"/>
    </location>
</feature>
<name>A0A151XEU2_9HYME</name>
<evidence type="ECO:0000256" key="1">
    <source>
        <dbReference type="SAM" id="Phobius"/>
    </source>
</evidence>
<organism evidence="2 3">
    <name type="scientific">Mycetomoellerius zeteki</name>
    <dbReference type="NCBI Taxonomy" id="64791"/>
    <lineage>
        <taxon>Eukaryota</taxon>
        <taxon>Metazoa</taxon>
        <taxon>Ecdysozoa</taxon>
        <taxon>Arthropoda</taxon>
        <taxon>Hexapoda</taxon>
        <taxon>Insecta</taxon>
        <taxon>Pterygota</taxon>
        <taxon>Neoptera</taxon>
        <taxon>Endopterygota</taxon>
        <taxon>Hymenoptera</taxon>
        <taxon>Apocrita</taxon>
        <taxon>Aculeata</taxon>
        <taxon>Formicoidea</taxon>
        <taxon>Formicidae</taxon>
        <taxon>Myrmicinae</taxon>
        <taxon>Mycetomoellerius</taxon>
    </lineage>
</organism>
<feature type="transmembrane region" description="Helical" evidence="1">
    <location>
        <begin position="119"/>
        <end position="140"/>
    </location>
</feature>
<evidence type="ECO:0000313" key="2">
    <source>
        <dbReference type="EMBL" id="KYQ58877.1"/>
    </source>
</evidence>
<gene>
    <name evidence="2" type="ORF">ALC60_02032</name>
</gene>
<proteinExistence type="predicted"/>
<accession>A0A151XEU2</accession>
<protein>
    <recommendedName>
        <fullName evidence="4">Gustatory receptor</fullName>
    </recommendedName>
</protein>
<evidence type="ECO:0000313" key="3">
    <source>
        <dbReference type="Proteomes" id="UP000075809"/>
    </source>
</evidence>
<dbReference type="Proteomes" id="UP000075809">
    <property type="component" value="Unassembled WGS sequence"/>
</dbReference>
<keyword evidence="1" id="KW-1133">Transmembrane helix</keyword>
<keyword evidence="1" id="KW-0812">Transmembrane</keyword>
<dbReference type="AlphaFoldDB" id="A0A151XEU2"/>